<evidence type="ECO:0000259" key="13">
    <source>
        <dbReference type="PROSITE" id="PS52004"/>
    </source>
</evidence>
<organism evidence="14 15">
    <name type="scientific">Luteolibacter rhizosphaerae</name>
    <dbReference type="NCBI Taxonomy" id="2989719"/>
    <lineage>
        <taxon>Bacteria</taxon>
        <taxon>Pseudomonadati</taxon>
        <taxon>Verrucomicrobiota</taxon>
        <taxon>Verrucomicrobiia</taxon>
        <taxon>Verrucomicrobiales</taxon>
        <taxon>Verrucomicrobiaceae</taxon>
        <taxon>Luteolibacter</taxon>
    </lineage>
</organism>
<keyword evidence="8" id="KW-0443">Lipid metabolism</keyword>
<dbReference type="NCBIfam" id="TIGR03150">
    <property type="entry name" value="fabF"/>
    <property type="match status" value="1"/>
</dbReference>
<evidence type="ECO:0000256" key="12">
    <source>
        <dbReference type="RuleBase" id="RU003694"/>
    </source>
</evidence>
<evidence type="ECO:0000256" key="4">
    <source>
        <dbReference type="ARBA" id="ARBA00014657"/>
    </source>
</evidence>
<dbReference type="InterPro" id="IPR018201">
    <property type="entry name" value="Ketoacyl_synth_AS"/>
</dbReference>
<comment type="similarity">
    <text evidence="2 11 12">Belongs to the thiolase-like superfamily. Beta-ketoacyl-ACP synthases family.</text>
</comment>
<dbReference type="EC" id="2.3.1.179" evidence="3 11"/>
<dbReference type="InterPro" id="IPR016039">
    <property type="entry name" value="Thiolase-like"/>
</dbReference>
<dbReference type="InterPro" id="IPR017568">
    <property type="entry name" value="3-oxoacyl-ACP_synth-2"/>
</dbReference>
<dbReference type="Pfam" id="PF02801">
    <property type="entry name" value="Ketoacyl-synt_C"/>
    <property type="match status" value="1"/>
</dbReference>
<comment type="caution">
    <text evidence="14">The sequence shown here is derived from an EMBL/GenBank/DDBJ whole genome shotgun (WGS) entry which is preliminary data.</text>
</comment>
<keyword evidence="6 11" id="KW-0808">Transferase</keyword>
<dbReference type="GO" id="GO:0004315">
    <property type="term" value="F:3-oxoacyl-[acyl-carrier-protein] synthase activity"/>
    <property type="evidence" value="ECO:0007669"/>
    <property type="project" value="UniProtKB-EC"/>
</dbReference>
<dbReference type="InterPro" id="IPR014030">
    <property type="entry name" value="Ketoacyl_synth_N"/>
</dbReference>
<keyword evidence="10 11" id="KW-0012">Acyltransferase</keyword>
<dbReference type="Gene3D" id="3.40.47.10">
    <property type="match status" value="1"/>
</dbReference>
<dbReference type="InterPro" id="IPR000794">
    <property type="entry name" value="Beta-ketoacyl_synthase"/>
</dbReference>
<evidence type="ECO:0000256" key="9">
    <source>
        <dbReference type="ARBA" id="ARBA00023160"/>
    </source>
</evidence>
<dbReference type="SMART" id="SM00825">
    <property type="entry name" value="PKS_KS"/>
    <property type="match status" value="1"/>
</dbReference>
<evidence type="ECO:0000256" key="10">
    <source>
        <dbReference type="ARBA" id="ARBA00023315"/>
    </source>
</evidence>
<evidence type="ECO:0000256" key="8">
    <source>
        <dbReference type="ARBA" id="ARBA00023098"/>
    </source>
</evidence>
<dbReference type="NCBIfam" id="NF005589">
    <property type="entry name" value="PRK07314.1"/>
    <property type="match status" value="1"/>
</dbReference>
<comment type="function">
    <text evidence="11">Involved in the type II fatty acid elongation cycle. Catalyzes the elongation of a wide range of acyl-ACP by the addition of two carbons from malonyl-ACP to an acyl acceptor. Can efficiently catalyze the conversion of palmitoleoyl-ACP (cis-hexadec-9-enoyl-ACP) to cis-vaccenoyl-ACP (cis-octadec-11-enoyl-ACP), an essential step in the thermal regulation of fatty acid composition.</text>
</comment>
<protein>
    <recommendedName>
        <fullName evidence="4 11">3-oxoacyl-[acyl-carrier-protein] synthase 2</fullName>
        <ecNumber evidence="3 11">2.3.1.179</ecNumber>
    </recommendedName>
</protein>
<evidence type="ECO:0000313" key="14">
    <source>
        <dbReference type="EMBL" id="MCW1912223.1"/>
    </source>
</evidence>
<comment type="catalytic activity">
    <reaction evidence="11">
        <text>a fatty acyl-[ACP] + malonyl-[ACP] + H(+) = a 3-oxoacyl-[ACP] + holo-[ACP] + CO2</text>
        <dbReference type="Rhea" id="RHEA:22836"/>
        <dbReference type="Rhea" id="RHEA-COMP:9623"/>
        <dbReference type="Rhea" id="RHEA-COMP:9685"/>
        <dbReference type="Rhea" id="RHEA-COMP:9916"/>
        <dbReference type="Rhea" id="RHEA-COMP:14125"/>
        <dbReference type="ChEBI" id="CHEBI:15378"/>
        <dbReference type="ChEBI" id="CHEBI:16526"/>
        <dbReference type="ChEBI" id="CHEBI:64479"/>
        <dbReference type="ChEBI" id="CHEBI:78449"/>
        <dbReference type="ChEBI" id="CHEBI:78776"/>
        <dbReference type="ChEBI" id="CHEBI:138651"/>
    </reaction>
</comment>
<dbReference type="EMBL" id="JAPDDR010000001">
    <property type="protein sequence ID" value="MCW1912223.1"/>
    <property type="molecule type" value="Genomic_DNA"/>
</dbReference>
<dbReference type="PIRSF" id="PIRSF000447">
    <property type="entry name" value="KAS_II"/>
    <property type="match status" value="1"/>
</dbReference>
<evidence type="ECO:0000256" key="3">
    <source>
        <dbReference type="ARBA" id="ARBA00012356"/>
    </source>
</evidence>
<name>A0ABT3FXC0_9BACT</name>
<dbReference type="NCBIfam" id="NF004970">
    <property type="entry name" value="PRK06333.1"/>
    <property type="match status" value="1"/>
</dbReference>
<dbReference type="PANTHER" id="PTHR11712:SF336">
    <property type="entry name" value="3-OXOACYL-[ACYL-CARRIER-PROTEIN] SYNTHASE, MITOCHONDRIAL"/>
    <property type="match status" value="1"/>
</dbReference>
<evidence type="ECO:0000256" key="11">
    <source>
        <dbReference type="PIRNR" id="PIRNR000447"/>
    </source>
</evidence>
<dbReference type="PROSITE" id="PS52004">
    <property type="entry name" value="KS3_2"/>
    <property type="match status" value="1"/>
</dbReference>
<keyword evidence="5 11" id="KW-0444">Lipid biosynthesis</keyword>
<accession>A0ABT3FXC0</accession>
<gene>
    <name evidence="14" type="primary">fabF</name>
    <name evidence="14" type="ORF">OJ996_01475</name>
</gene>
<dbReference type="SUPFAM" id="SSF53901">
    <property type="entry name" value="Thiolase-like"/>
    <property type="match status" value="2"/>
</dbReference>
<keyword evidence="9 11" id="KW-0275">Fatty acid biosynthesis</keyword>
<feature type="domain" description="Ketosynthase family 3 (KS3)" evidence="13">
    <location>
        <begin position="3"/>
        <end position="413"/>
    </location>
</feature>
<dbReference type="CDD" id="cd00834">
    <property type="entry name" value="KAS_I_II"/>
    <property type="match status" value="1"/>
</dbReference>
<sequence length="415" mass="44023">MSERRVVITGIGCVSPLGNDLQSTWDGMKNGRSGIGTITQLDPAPYECKIAGEVKDFFPDTYFNVPKDSRRSDRYVQFAVAASKMAMQDSGVDVEKIDRRRFGVMVGSGIGGLGTLEREHEVCLTKGPKRVSPFTIPMMISNIASGIISMEYGLYGPNMVIVTACATSNHNIGEAWRMIKFGDADAFLCGGAEATILPMGLAGFANMKALSTRNDAPEKASRPFDKDRDGFVMGEGAGVVVIEEFEHAKARGAKIYAELVGYGVSADAHHLSAPSPDGSGPAYAIGMALKHAKLNPEDVQYLNAHATSTGLGDIAETRAIKLAFGDYATNGLMVSSTKSMTGHMLGAAGGIELVASVMSIVDGVVPPTINVENQDPECDLDVVPNTARETKVDVALSNSFGFGGHNASLLVKRFD</sequence>
<comment type="pathway">
    <text evidence="1 11">Lipid metabolism; fatty acid biosynthesis.</text>
</comment>
<keyword evidence="15" id="KW-1185">Reference proteome</keyword>
<evidence type="ECO:0000313" key="15">
    <source>
        <dbReference type="Proteomes" id="UP001165653"/>
    </source>
</evidence>
<evidence type="ECO:0000256" key="7">
    <source>
        <dbReference type="ARBA" id="ARBA00022832"/>
    </source>
</evidence>
<dbReference type="Pfam" id="PF00109">
    <property type="entry name" value="ketoacyl-synt"/>
    <property type="match status" value="1"/>
</dbReference>
<evidence type="ECO:0000256" key="6">
    <source>
        <dbReference type="ARBA" id="ARBA00022679"/>
    </source>
</evidence>
<evidence type="ECO:0000256" key="5">
    <source>
        <dbReference type="ARBA" id="ARBA00022516"/>
    </source>
</evidence>
<keyword evidence="7" id="KW-0276">Fatty acid metabolism</keyword>
<evidence type="ECO:0000256" key="1">
    <source>
        <dbReference type="ARBA" id="ARBA00005194"/>
    </source>
</evidence>
<dbReference type="PROSITE" id="PS00606">
    <property type="entry name" value="KS3_1"/>
    <property type="match status" value="1"/>
</dbReference>
<comment type="catalytic activity">
    <reaction evidence="11">
        <text>(9Z)-hexadecenoyl-[ACP] + malonyl-[ACP] + H(+) = 3-oxo-(11Z)-octadecenoyl-[ACP] + holo-[ACP] + CO2</text>
        <dbReference type="Rhea" id="RHEA:55040"/>
        <dbReference type="Rhea" id="RHEA-COMP:9623"/>
        <dbReference type="Rhea" id="RHEA-COMP:9685"/>
        <dbReference type="Rhea" id="RHEA-COMP:10800"/>
        <dbReference type="Rhea" id="RHEA-COMP:14074"/>
        <dbReference type="ChEBI" id="CHEBI:15378"/>
        <dbReference type="ChEBI" id="CHEBI:16526"/>
        <dbReference type="ChEBI" id="CHEBI:64479"/>
        <dbReference type="ChEBI" id="CHEBI:78449"/>
        <dbReference type="ChEBI" id="CHEBI:83989"/>
        <dbReference type="ChEBI" id="CHEBI:138538"/>
        <dbReference type="EC" id="2.3.1.179"/>
    </reaction>
</comment>
<dbReference type="Proteomes" id="UP001165653">
    <property type="component" value="Unassembled WGS sequence"/>
</dbReference>
<dbReference type="InterPro" id="IPR014031">
    <property type="entry name" value="Ketoacyl_synth_C"/>
</dbReference>
<reference evidence="14" key="1">
    <citation type="submission" date="2022-10" db="EMBL/GenBank/DDBJ databases">
        <title>Luteolibacter sp. GHJ8, whole genome shotgun sequencing project.</title>
        <authorList>
            <person name="Zhao G."/>
            <person name="Shen L."/>
        </authorList>
    </citation>
    <scope>NUCLEOTIDE SEQUENCE</scope>
    <source>
        <strain evidence="14">GHJ8</strain>
    </source>
</reference>
<proteinExistence type="inferred from homology"/>
<dbReference type="PANTHER" id="PTHR11712">
    <property type="entry name" value="POLYKETIDE SYNTHASE-RELATED"/>
    <property type="match status" value="1"/>
</dbReference>
<dbReference type="RefSeq" id="WP_264510427.1">
    <property type="nucleotide sequence ID" value="NZ_JAPDDR010000001.1"/>
</dbReference>
<dbReference type="InterPro" id="IPR020841">
    <property type="entry name" value="PKS_Beta-ketoAc_synthase_dom"/>
</dbReference>
<evidence type="ECO:0000256" key="2">
    <source>
        <dbReference type="ARBA" id="ARBA00008467"/>
    </source>
</evidence>